<keyword evidence="5" id="KW-0460">Magnesium</keyword>
<keyword evidence="3" id="KW-0479">Metal-binding</keyword>
<evidence type="ECO:0000313" key="8">
    <source>
        <dbReference type="EMBL" id="MFL1732339.1"/>
    </source>
</evidence>
<dbReference type="Pfam" id="PF00293">
    <property type="entry name" value="NUDIX"/>
    <property type="match status" value="1"/>
</dbReference>
<protein>
    <submittedName>
        <fullName evidence="8">NUDIX hydrolase</fullName>
        <ecNumber evidence="8">3.6.1.55</ecNumber>
    </submittedName>
</protein>
<evidence type="ECO:0000259" key="7">
    <source>
        <dbReference type="PROSITE" id="PS51462"/>
    </source>
</evidence>
<dbReference type="InterPro" id="IPR045121">
    <property type="entry name" value="CoAse"/>
</dbReference>
<dbReference type="GO" id="GO:0035539">
    <property type="term" value="F:8-oxo-7,8-dihydrodeoxyguanosine triphosphate pyrophosphatase activity"/>
    <property type="evidence" value="ECO:0007669"/>
    <property type="project" value="UniProtKB-EC"/>
</dbReference>
<organism evidence="8 9">
    <name type="scientific">Moraxella oculi</name>
    <dbReference type="NCBI Taxonomy" id="2940516"/>
    <lineage>
        <taxon>Bacteria</taxon>
        <taxon>Pseudomonadati</taxon>
        <taxon>Pseudomonadota</taxon>
        <taxon>Gammaproteobacteria</taxon>
        <taxon>Moraxellales</taxon>
        <taxon>Moraxellaceae</taxon>
        <taxon>Moraxella</taxon>
    </lineage>
</organism>
<keyword evidence="9" id="KW-1185">Reference proteome</keyword>
<keyword evidence="4 8" id="KW-0378">Hydrolase</keyword>
<feature type="domain" description="Nudix hydrolase" evidence="7">
    <location>
        <begin position="46"/>
        <end position="187"/>
    </location>
</feature>
<proteinExistence type="predicted"/>
<dbReference type="RefSeq" id="WP_407068990.1">
    <property type="nucleotide sequence ID" value="NZ_JBJJXE010000006.1"/>
</dbReference>
<dbReference type="EMBL" id="JBJJXE010000006">
    <property type="protein sequence ID" value="MFL1732339.1"/>
    <property type="molecule type" value="Genomic_DNA"/>
</dbReference>
<dbReference type="PANTHER" id="PTHR12992:SF11">
    <property type="entry name" value="MITOCHONDRIAL COENZYME A DIPHOSPHATASE NUDT8"/>
    <property type="match status" value="1"/>
</dbReference>
<accession>A0ABW8U5R5</accession>
<evidence type="ECO:0000256" key="3">
    <source>
        <dbReference type="ARBA" id="ARBA00022723"/>
    </source>
</evidence>
<reference evidence="8 9" key="1">
    <citation type="submission" date="2024-11" db="EMBL/GenBank/DDBJ databases">
        <title>First Report of Moraxella oculi in Brazil in an Infectious Bovine Keratoconjunctivitis Outbreak.</title>
        <authorList>
            <person name="Carvalho C.V."/>
            <person name="Domingues R."/>
            <person name="Coutinho C."/>
            <person name="Honorio N.T.B.S."/>
            <person name="Faza D.R.L.R."/>
            <person name="Carvalho W.A."/>
            <person name="Machado A.B.F."/>
            <person name="Martins M.F."/>
            <person name="Gaspar E.B."/>
        </authorList>
    </citation>
    <scope>NUCLEOTIDE SEQUENCE [LARGE SCALE GENOMIC DNA]</scope>
    <source>
        <strain evidence="8 9">2117LE</strain>
    </source>
</reference>
<evidence type="ECO:0000256" key="2">
    <source>
        <dbReference type="ARBA" id="ARBA00001946"/>
    </source>
</evidence>
<keyword evidence="6" id="KW-0464">Manganese</keyword>
<dbReference type="CDD" id="cd03426">
    <property type="entry name" value="NUDIX_CoAse_Nudt7"/>
    <property type="match status" value="1"/>
</dbReference>
<name>A0ABW8U5R5_9GAMM</name>
<comment type="caution">
    <text evidence="8">The sequence shown here is derived from an EMBL/GenBank/DDBJ whole genome shotgun (WGS) entry which is preliminary data.</text>
</comment>
<dbReference type="PANTHER" id="PTHR12992">
    <property type="entry name" value="NUDIX HYDROLASE"/>
    <property type="match status" value="1"/>
</dbReference>
<dbReference type="InterPro" id="IPR000086">
    <property type="entry name" value="NUDIX_hydrolase_dom"/>
</dbReference>
<comment type="cofactor">
    <cofactor evidence="2">
        <name>Mg(2+)</name>
        <dbReference type="ChEBI" id="CHEBI:18420"/>
    </cofactor>
</comment>
<evidence type="ECO:0000313" key="9">
    <source>
        <dbReference type="Proteomes" id="UP001624684"/>
    </source>
</evidence>
<dbReference type="InterPro" id="IPR015797">
    <property type="entry name" value="NUDIX_hydrolase-like_dom_sf"/>
</dbReference>
<dbReference type="SUPFAM" id="SSF55811">
    <property type="entry name" value="Nudix"/>
    <property type="match status" value="1"/>
</dbReference>
<sequence>MTYDAKHTNPPPCFNNEILTKLYHAMNADDGEGCCLDGHRQLRCQEIGASVLVLLTNESVPRMLLTKRSRHLKAHAGEIGFVGGKRDESDANAAQTALREAFEEVGLKTNHAHIIGYLPCQTAKSGVSVRPVVAVVEPSEVRHLVASELEIERIIWEELDQFIWTPPHEIIMCYDDQPPFATPCWTLGAEMVWGLTGRIIASLVKVGFGVKYDWYYRLVK</sequence>
<evidence type="ECO:0000256" key="4">
    <source>
        <dbReference type="ARBA" id="ARBA00022801"/>
    </source>
</evidence>
<dbReference type="Gene3D" id="3.90.79.10">
    <property type="entry name" value="Nucleoside Triphosphate Pyrophosphohydrolase"/>
    <property type="match status" value="1"/>
</dbReference>
<gene>
    <name evidence="8" type="ORF">ACJHVH_04925</name>
</gene>
<dbReference type="EC" id="3.6.1.55" evidence="8"/>
<evidence type="ECO:0000256" key="1">
    <source>
        <dbReference type="ARBA" id="ARBA00001936"/>
    </source>
</evidence>
<dbReference type="PROSITE" id="PS51462">
    <property type="entry name" value="NUDIX"/>
    <property type="match status" value="1"/>
</dbReference>
<evidence type="ECO:0000256" key="6">
    <source>
        <dbReference type="ARBA" id="ARBA00023211"/>
    </source>
</evidence>
<comment type="cofactor">
    <cofactor evidence="1">
        <name>Mn(2+)</name>
        <dbReference type="ChEBI" id="CHEBI:29035"/>
    </cofactor>
</comment>
<dbReference type="Proteomes" id="UP001624684">
    <property type="component" value="Unassembled WGS sequence"/>
</dbReference>
<evidence type="ECO:0000256" key="5">
    <source>
        <dbReference type="ARBA" id="ARBA00022842"/>
    </source>
</evidence>